<dbReference type="InterPro" id="IPR020546">
    <property type="entry name" value="ATP_synth_F1_dsu/esu_N"/>
</dbReference>
<dbReference type="GO" id="GO:0015986">
    <property type="term" value="P:proton motive force-driven ATP synthesis"/>
    <property type="evidence" value="ECO:0007669"/>
    <property type="project" value="InterPro"/>
</dbReference>
<evidence type="ECO:0000256" key="2">
    <source>
        <dbReference type="SAM" id="MobiDB-lite"/>
    </source>
</evidence>
<dbReference type="AlphaFoldDB" id="I6ZI89"/>
<feature type="compositionally biased region" description="Basic and acidic residues" evidence="2">
    <location>
        <begin position="18"/>
        <end position="33"/>
    </location>
</feature>
<dbReference type="InterPro" id="IPR036771">
    <property type="entry name" value="ATPsynth_dsu/esu_N"/>
</dbReference>
<evidence type="ECO:0000259" key="3">
    <source>
        <dbReference type="Pfam" id="PF02823"/>
    </source>
</evidence>
<dbReference type="Gene3D" id="2.60.15.10">
    <property type="entry name" value="F0F1 ATP synthase delta/epsilon subunit, N-terminal"/>
    <property type="match status" value="1"/>
</dbReference>
<dbReference type="Proteomes" id="UP000009005">
    <property type="component" value="Chromosome"/>
</dbReference>
<organism evidence="4 5">
    <name type="scientific">Mycoplasma wenyonii (strain Massachusetts)</name>
    <name type="common">Eperythrozoon wenyonii</name>
    <dbReference type="NCBI Taxonomy" id="1197325"/>
    <lineage>
        <taxon>Bacteria</taxon>
        <taxon>Bacillati</taxon>
        <taxon>Mycoplasmatota</taxon>
        <taxon>Mollicutes</taxon>
        <taxon>Mycoplasmataceae</taxon>
        <taxon>Mycoplasma</taxon>
    </lineage>
</organism>
<dbReference type="GO" id="GO:0045259">
    <property type="term" value="C:proton-transporting ATP synthase complex"/>
    <property type="evidence" value="ECO:0007669"/>
    <property type="project" value="UniProtKB-KW"/>
</dbReference>
<feature type="domain" description="ATP synthase F1 complex delta/epsilon subunit N-terminal" evidence="3">
    <location>
        <begin position="44"/>
        <end position="126"/>
    </location>
</feature>
<accession>I6ZI89</accession>
<keyword evidence="1" id="KW-0066">ATP synthesis</keyword>
<evidence type="ECO:0000313" key="5">
    <source>
        <dbReference type="Proteomes" id="UP000009005"/>
    </source>
</evidence>
<reference evidence="4 5" key="1">
    <citation type="journal article" date="2012" name="J. Bacteriol.">
        <title>Complete genome sequence of Mycoplasma wenyonii strain Massachusetts.</title>
        <authorList>
            <person name="Dos Santos A.P."/>
            <person name="Guimaraes A.M."/>
            <person name="do Nascimento N.C."/>
            <person name="Sanmiguel P.J."/>
            <person name="Messick J.B."/>
        </authorList>
    </citation>
    <scope>NUCLEOTIDE SEQUENCE [LARGE SCALE GENOMIC DNA]</scope>
    <source>
        <strain evidence="4 5">Massachusetts</strain>
    </source>
</reference>
<dbReference type="RefSeq" id="WP_014849595.1">
    <property type="nucleotide sequence ID" value="NC_018149.1"/>
</dbReference>
<feature type="region of interest" description="Disordered" evidence="2">
    <location>
        <begin position="18"/>
        <end position="39"/>
    </location>
</feature>
<name>I6ZI89_MYCWM</name>
<keyword evidence="1" id="KW-0139">CF(1)</keyword>
<proteinExistence type="predicted"/>
<dbReference type="HOGENOM" id="CLU_1935727_0_0_14"/>
<protein>
    <submittedName>
        <fullName evidence="4">H+transporting two-sector ATPase delta/subunit epsilon</fullName>
    </submittedName>
</protein>
<evidence type="ECO:0000313" key="4">
    <source>
        <dbReference type="EMBL" id="AFN64885.1"/>
    </source>
</evidence>
<sequence>MATKTKIDELKEALKAQIKKEKEEQAPRNERVSVKRMAPPDQPMRVRILGPTEIFASEDVKSLMVNLPDGKMSVQRRYSSVIERLKEGEIKLKLAYPTSSVKEKKYHISAGWMITSHNLCEILVKSCEEKTSSKK</sequence>
<evidence type="ECO:0000256" key="1">
    <source>
        <dbReference type="ARBA" id="ARBA00023196"/>
    </source>
</evidence>
<gene>
    <name evidence="4" type="ordered locus">WEN_00390</name>
</gene>
<dbReference type="SUPFAM" id="SSF51344">
    <property type="entry name" value="Epsilon subunit of F1F0-ATP synthase N-terminal domain"/>
    <property type="match status" value="1"/>
</dbReference>
<dbReference type="EMBL" id="CP003703">
    <property type="protein sequence ID" value="AFN64885.1"/>
    <property type="molecule type" value="Genomic_DNA"/>
</dbReference>
<keyword evidence="5" id="KW-1185">Reference proteome</keyword>
<dbReference type="STRING" id="1197325.WEN_00390"/>
<dbReference type="PATRIC" id="fig|1197325.3.peg.87"/>
<dbReference type="Pfam" id="PF02823">
    <property type="entry name" value="ATP-synt_DE_N"/>
    <property type="match status" value="1"/>
</dbReference>
<dbReference type="KEGG" id="mwe:WEN_00390"/>
<dbReference type="OrthoDB" id="399033at2"/>